<evidence type="ECO:0000313" key="3">
    <source>
        <dbReference type="Proteomes" id="UP001557470"/>
    </source>
</evidence>
<evidence type="ECO:0000313" key="2">
    <source>
        <dbReference type="EMBL" id="KAL0963101.1"/>
    </source>
</evidence>
<name>A0ABD0WCP0_UMBPY</name>
<evidence type="ECO:0000256" key="1">
    <source>
        <dbReference type="SAM" id="MobiDB-lite"/>
    </source>
</evidence>
<keyword evidence="3" id="KW-1185">Reference proteome</keyword>
<dbReference type="EMBL" id="JAGEUA010000011">
    <property type="protein sequence ID" value="KAL0963101.1"/>
    <property type="molecule type" value="Genomic_DNA"/>
</dbReference>
<dbReference type="AlphaFoldDB" id="A0ABD0WCP0"/>
<accession>A0ABD0WCP0</accession>
<reference evidence="2 3" key="1">
    <citation type="submission" date="2024-06" db="EMBL/GenBank/DDBJ databases">
        <authorList>
            <person name="Pan Q."/>
            <person name="Wen M."/>
            <person name="Jouanno E."/>
            <person name="Zahm M."/>
            <person name="Klopp C."/>
            <person name="Cabau C."/>
            <person name="Louis A."/>
            <person name="Berthelot C."/>
            <person name="Parey E."/>
            <person name="Roest Crollius H."/>
            <person name="Montfort J."/>
            <person name="Robinson-Rechavi M."/>
            <person name="Bouchez O."/>
            <person name="Lampietro C."/>
            <person name="Lopez Roques C."/>
            <person name="Donnadieu C."/>
            <person name="Postlethwait J."/>
            <person name="Bobe J."/>
            <person name="Verreycken H."/>
            <person name="Guiguen Y."/>
        </authorList>
    </citation>
    <scope>NUCLEOTIDE SEQUENCE [LARGE SCALE GENOMIC DNA]</scope>
    <source>
        <strain evidence="2">Up_M1</strain>
        <tissue evidence="2">Testis</tissue>
    </source>
</reference>
<comment type="caution">
    <text evidence="2">The sequence shown here is derived from an EMBL/GenBank/DDBJ whole genome shotgun (WGS) entry which is preliminary data.</text>
</comment>
<proteinExistence type="predicted"/>
<sequence length="128" mass="13973">MITKTVVMMAAVKLFLVFLLVVGDLKVSCFLSGEFERLKALSRQGLQGHLQTSGSSRDSPATTTVMTQSPTDTQATSVVATDKFTLADSDDNLNRFCSDCKRNCRHGRCIPIFCPIYLCSLLSDISSV</sequence>
<dbReference type="Proteomes" id="UP001557470">
    <property type="component" value="Unassembled WGS sequence"/>
</dbReference>
<feature type="region of interest" description="Disordered" evidence="1">
    <location>
        <begin position="49"/>
        <end position="72"/>
    </location>
</feature>
<protein>
    <submittedName>
        <fullName evidence="2">Uncharacterized protein</fullName>
    </submittedName>
</protein>
<organism evidence="2 3">
    <name type="scientific">Umbra pygmaea</name>
    <name type="common">Eastern mudminnow</name>
    <dbReference type="NCBI Taxonomy" id="75934"/>
    <lineage>
        <taxon>Eukaryota</taxon>
        <taxon>Metazoa</taxon>
        <taxon>Chordata</taxon>
        <taxon>Craniata</taxon>
        <taxon>Vertebrata</taxon>
        <taxon>Euteleostomi</taxon>
        <taxon>Actinopterygii</taxon>
        <taxon>Neopterygii</taxon>
        <taxon>Teleostei</taxon>
        <taxon>Protacanthopterygii</taxon>
        <taxon>Esociformes</taxon>
        <taxon>Umbridae</taxon>
        <taxon>Umbra</taxon>
    </lineage>
</organism>
<gene>
    <name evidence="2" type="ORF">UPYG_G00349700</name>
</gene>